<feature type="transmembrane region" description="Helical" evidence="7">
    <location>
        <begin position="9"/>
        <end position="30"/>
    </location>
</feature>
<keyword evidence="4 7" id="KW-0812">Transmembrane</keyword>
<keyword evidence="3" id="KW-1003">Cell membrane</keyword>
<evidence type="ECO:0000256" key="3">
    <source>
        <dbReference type="ARBA" id="ARBA00022475"/>
    </source>
</evidence>
<dbReference type="EMBL" id="PGTN01000014">
    <property type="protein sequence ID" value="PJF48462.1"/>
    <property type="molecule type" value="Genomic_DNA"/>
</dbReference>
<evidence type="ECO:0000313" key="10">
    <source>
        <dbReference type="Proteomes" id="UP000230790"/>
    </source>
</evidence>
<dbReference type="AlphaFoldDB" id="A0A2M8QFD1"/>
<dbReference type="PROSITE" id="PS50928">
    <property type="entry name" value="ABC_TM1"/>
    <property type="match status" value="1"/>
</dbReference>
<evidence type="ECO:0000256" key="2">
    <source>
        <dbReference type="ARBA" id="ARBA00022448"/>
    </source>
</evidence>
<dbReference type="SUPFAM" id="SSF161098">
    <property type="entry name" value="MetI-like"/>
    <property type="match status" value="1"/>
</dbReference>
<gene>
    <name evidence="9" type="ORF">CUN48_03465</name>
</gene>
<evidence type="ECO:0000256" key="1">
    <source>
        <dbReference type="ARBA" id="ARBA00004651"/>
    </source>
</evidence>
<evidence type="ECO:0000256" key="4">
    <source>
        <dbReference type="ARBA" id="ARBA00022692"/>
    </source>
</evidence>
<dbReference type="PANTHER" id="PTHR30465:SF74">
    <property type="entry name" value="OLIGOPEPTIDE TRANSPORT SYSTEM PERMEASE PROTEIN OPPB"/>
    <property type="match status" value="1"/>
</dbReference>
<dbReference type="CDD" id="cd06261">
    <property type="entry name" value="TM_PBP2"/>
    <property type="match status" value="1"/>
</dbReference>
<name>A0A2M8QFD1_9CHLR</name>
<feature type="transmembrane region" description="Helical" evidence="7">
    <location>
        <begin position="273"/>
        <end position="297"/>
    </location>
</feature>
<organism evidence="9 10">
    <name type="scientific">Candidatus Thermofonsia Clade 3 bacterium</name>
    <dbReference type="NCBI Taxonomy" id="2364212"/>
    <lineage>
        <taxon>Bacteria</taxon>
        <taxon>Bacillati</taxon>
        <taxon>Chloroflexota</taxon>
        <taxon>Candidatus Thermofontia</taxon>
        <taxon>Candidatus Thermofonsia Clade 3</taxon>
    </lineage>
</organism>
<dbReference type="InterPro" id="IPR000515">
    <property type="entry name" value="MetI-like"/>
</dbReference>
<keyword evidence="2 7" id="KW-0813">Transport</keyword>
<reference evidence="9 10" key="1">
    <citation type="submission" date="2017-11" db="EMBL/GenBank/DDBJ databases">
        <title>Evolution of Phototrophy in the Chloroflexi Phylum Driven by Horizontal Gene Transfer.</title>
        <authorList>
            <person name="Ward L.M."/>
            <person name="Hemp J."/>
            <person name="Shih P.M."/>
            <person name="Mcglynn S.E."/>
            <person name="Fischer W."/>
        </authorList>
    </citation>
    <scope>NUCLEOTIDE SEQUENCE [LARGE SCALE GENOMIC DNA]</scope>
    <source>
        <strain evidence="9">JP3_7</strain>
    </source>
</reference>
<dbReference type="InterPro" id="IPR035906">
    <property type="entry name" value="MetI-like_sf"/>
</dbReference>
<proteinExistence type="inferred from homology"/>
<dbReference type="Gene3D" id="1.10.3720.10">
    <property type="entry name" value="MetI-like"/>
    <property type="match status" value="1"/>
</dbReference>
<feature type="domain" description="ABC transmembrane type-1" evidence="8">
    <location>
        <begin position="95"/>
        <end position="292"/>
    </location>
</feature>
<dbReference type="Proteomes" id="UP000230790">
    <property type="component" value="Unassembled WGS sequence"/>
</dbReference>
<dbReference type="PANTHER" id="PTHR30465">
    <property type="entry name" value="INNER MEMBRANE ABC TRANSPORTER"/>
    <property type="match status" value="1"/>
</dbReference>
<keyword evidence="5 7" id="KW-1133">Transmembrane helix</keyword>
<feature type="transmembrane region" description="Helical" evidence="7">
    <location>
        <begin position="130"/>
        <end position="153"/>
    </location>
</feature>
<comment type="subcellular location">
    <subcellularLocation>
        <location evidence="1 7">Cell membrane</location>
        <topology evidence="1 7">Multi-pass membrane protein</topology>
    </subcellularLocation>
</comment>
<evidence type="ECO:0000313" key="9">
    <source>
        <dbReference type="EMBL" id="PJF48462.1"/>
    </source>
</evidence>
<dbReference type="GO" id="GO:0005886">
    <property type="term" value="C:plasma membrane"/>
    <property type="evidence" value="ECO:0007669"/>
    <property type="project" value="UniProtKB-SubCell"/>
</dbReference>
<sequence>MVGYVIRRCLALVFVVFVISVITFVIMYSVPGGPFEERQMPLQGAQRENILRKYGMTGSIFERYIAYVGNALQGDFGYSFFSPTERVQDLIARVWGPTLILGGITIAISLPLGVWLGILAAKHKGSFLDLIINTFATSMTVIPGFVIAVALILTFSARIRLLPSGGWGGPEHLVLPVIAYALGPTATLIRYIRGLTLDELGLDYVRTARAKGLAEHLIIPRHVFKNLMIPLVTVFGPTIPLILTGSVFIETTFRIPGLGQYLVSSSVNRDYPMVMALTLIMAVIWGITLLVTDILYVKLDPRVEL</sequence>
<feature type="transmembrane region" description="Helical" evidence="7">
    <location>
        <begin position="173"/>
        <end position="192"/>
    </location>
</feature>
<evidence type="ECO:0000256" key="7">
    <source>
        <dbReference type="RuleBase" id="RU363032"/>
    </source>
</evidence>
<comment type="caution">
    <text evidence="9">The sequence shown here is derived from an EMBL/GenBank/DDBJ whole genome shotgun (WGS) entry which is preliminary data.</text>
</comment>
<protein>
    <submittedName>
        <fullName evidence="9">ABC transporter permease</fullName>
    </submittedName>
</protein>
<evidence type="ECO:0000256" key="5">
    <source>
        <dbReference type="ARBA" id="ARBA00022989"/>
    </source>
</evidence>
<evidence type="ECO:0000259" key="8">
    <source>
        <dbReference type="PROSITE" id="PS50928"/>
    </source>
</evidence>
<dbReference type="GO" id="GO:0055085">
    <property type="term" value="P:transmembrane transport"/>
    <property type="evidence" value="ECO:0007669"/>
    <property type="project" value="InterPro"/>
</dbReference>
<accession>A0A2M8QFD1</accession>
<comment type="similarity">
    <text evidence="7">Belongs to the binding-protein-dependent transport system permease family.</text>
</comment>
<dbReference type="InterPro" id="IPR045621">
    <property type="entry name" value="BPD_transp_1_N"/>
</dbReference>
<feature type="transmembrane region" description="Helical" evidence="7">
    <location>
        <begin position="227"/>
        <end position="253"/>
    </location>
</feature>
<keyword evidence="6 7" id="KW-0472">Membrane</keyword>
<dbReference type="Pfam" id="PF00528">
    <property type="entry name" value="BPD_transp_1"/>
    <property type="match status" value="1"/>
</dbReference>
<feature type="transmembrane region" description="Helical" evidence="7">
    <location>
        <begin position="94"/>
        <end position="118"/>
    </location>
</feature>
<evidence type="ECO:0000256" key="6">
    <source>
        <dbReference type="ARBA" id="ARBA00023136"/>
    </source>
</evidence>
<dbReference type="Pfam" id="PF19300">
    <property type="entry name" value="BPD_transp_1_N"/>
    <property type="match status" value="1"/>
</dbReference>